<dbReference type="GO" id="GO:0046872">
    <property type="term" value="F:metal ion binding"/>
    <property type="evidence" value="ECO:0007669"/>
    <property type="project" value="UniProtKB-KW"/>
</dbReference>
<comment type="caution">
    <text evidence="5">The sequence shown here is derived from an EMBL/GenBank/DDBJ whole genome shotgun (WGS) entry which is preliminary data.</text>
</comment>
<proteinExistence type="predicted"/>
<dbReference type="RefSeq" id="WP_239162553.1">
    <property type="nucleotide sequence ID" value="NZ_BOMV01000008.1"/>
</dbReference>
<organism evidence="5 6">
    <name type="scientific">Paractinoplanes rishiriensis</name>
    <dbReference type="NCBI Taxonomy" id="1050105"/>
    <lineage>
        <taxon>Bacteria</taxon>
        <taxon>Bacillati</taxon>
        <taxon>Actinomycetota</taxon>
        <taxon>Actinomycetes</taxon>
        <taxon>Micromonosporales</taxon>
        <taxon>Micromonosporaceae</taxon>
        <taxon>Paractinoplanes</taxon>
    </lineage>
</organism>
<accession>A0A919JSP2</accession>
<comment type="cofactor">
    <cofactor evidence="1">
        <name>Fe(2+)</name>
        <dbReference type="ChEBI" id="CHEBI:29033"/>
    </cofactor>
</comment>
<evidence type="ECO:0000313" key="6">
    <source>
        <dbReference type="Proteomes" id="UP000636960"/>
    </source>
</evidence>
<protein>
    <recommendedName>
        <fullName evidence="4">JmjC domain-containing protein</fullName>
    </recommendedName>
</protein>
<evidence type="ECO:0000256" key="3">
    <source>
        <dbReference type="ARBA" id="ARBA00023004"/>
    </source>
</evidence>
<evidence type="ECO:0000256" key="1">
    <source>
        <dbReference type="ARBA" id="ARBA00001954"/>
    </source>
</evidence>
<dbReference type="Gene3D" id="2.60.120.650">
    <property type="entry name" value="Cupin"/>
    <property type="match status" value="1"/>
</dbReference>
<dbReference type="PROSITE" id="PS51184">
    <property type="entry name" value="JMJC"/>
    <property type="match status" value="1"/>
</dbReference>
<dbReference type="PANTHER" id="PTHR13096">
    <property type="entry name" value="MINA53 MYC INDUCED NUCLEAR ANTIGEN"/>
    <property type="match status" value="1"/>
</dbReference>
<dbReference type="Proteomes" id="UP000636960">
    <property type="component" value="Unassembled WGS sequence"/>
</dbReference>
<feature type="domain" description="JmjC" evidence="4">
    <location>
        <begin position="83"/>
        <end position="242"/>
    </location>
</feature>
<gene>
    <name evidence="5" type="ORF">Ari01nite_15280</name>
</gene>
<sequence>MSLSMLFDPATVAAMMTGWPDKPSVHQLPDDSPLPAILTDQTLYDYLDTGCVPPGDVNIIKSAAPRHPSSFTTAGRLDPVKVRYWRDQGYTVQLRHLEHWYPPMRVVTGAIQHETACTGYASAFVTPPGEQGLEWHWDQNLGIVVQLAGTKTWELWEPIVEHPTGDFHTSVQRWDDDWVTRCRQNGPDLTVQLAAGQVLVLPRGWIHNPHSRDAATDSVHVTVVIQERTPLWIAEHLVGSAIHNPAFRHAIPPADLTGEALATHIRHVRELLIEHVNTLDPETFTRALRAIAERHDEPAAG</sequence>
<dbReference type="EMBL" id="BOMV01000008">
    <property type="protein sequence ID" value="GIE94063.1"/>
    <property type="molecule type" value="Genomic_DNA"/>
</dbReference>
<dbReference type="Pfam" id="PF08007">
    <property type="entry name" value="JmjC_2"/>
    <property type="match status" value="1"/>
</dbReference>
<dbReference type="AlphaFoldDB" id="A0A919JSP2"/>
<keyword evidence="3" id="KW-0408">Iron</keyword>
<evidence type="ECO:0000259" key="4">
    <source>
        <dbReference type="PROSITE" id="PS51184"/>
    </source>
</evidence>
<evidence type="ECO:0000256" key="2">
    <source>
        <dbReference type="ARBA" id="ARBA00022723"/>
    </source>
</evidence>
<dbReference type="InterPro" id="IPR039994">
    <property type="entry name" value="NO66-like"/>
</dbReference>
<reference evidence="5" key="1">
    <citation type="submission" date="2021-01" db="EMBL/GenBank/DDBJ databases">
        <title>Whole genome shotgun sequence of Actinoplanes rishiriensis NBRC 108556.</title>
        <authorList>
            <person name="Komaki H."/>
            <person name="Tamura T."/>
        </authorList>
    </citation>
    <scope>NUCLEOTIDE SEQUENCE</scope>
    <source>
        <strain evidence="5">NBRC 108556</strain>
    </source>
</reference>
<keyword evidence="2" id="KW-0479">Metal-binding</keyword>
<dbReference type="SUPFAM" id="SSF51197">
    <property type="entry name" value="Clavaminate synthase-like"/>
    <property type="match status" value="1"/>
</dbReference>
<dbReference type="InterPro" id="IPR003347">
    <property type="entry name" value="JmjC_dom"/>
</dbReference>
<keyword evidence="6" id="KW-1185">Reference proteome</keyword>
<dbReference type="PANTHER" id="PTHR13096:SF8">
    <property type="entry name" value="RIBOSOMAL OXYGENASE 1"/>
    <property type="match status" value="1"/>
</dbReference>
<name>A0A919JSP2_9ACTN</name>
<evidence type="ECO:0000313" key="5">
    <source>
        <dbReference type="EMBL" id="GIE94063.1"/>
    </source>
</evidence>